<evidence type="ECO:0000313" key="2">
    <source>
        <dbReference type="Proteomes" id="UP001516400"/>
    </source>
</evidence>
<gene>
    <name evidence="1" type="ORF">HHI36_009560</name>
</gene>
<keyword evidence="2" id="KW-1185">Reference proteome</keyword>
<proteinExistence type="predicted"/>
<feature type="non-terminal residue" evidence="1">
    <location>
        <position position="138"/>
    </location>
</feature>
<comment type="caution">
    <text evidence="1">The sequence shown here is derived from an EMBL/GenBank/DDBJ whole genome shotgun (WGS) entry which is preliminary data.</text>
</comment>
<protein>
    <submittedName>
        <fullName evidence="1">Uncharacterized protein</fullName>
    </submittedName>
</protein>
<dbReference type="EMBL" id="JABFTP020000001">
    <property type="protein sequence ID" value="KAL3265352.1"/>
    <property type="molecule type" value="Genomic_DNA"/>
</dbReference>
<dbReference type="AlphaFoldDB" id="A0ABD2MG79"/>
<reference evidence="1 2" key="1">
    <citation type="journal article" date="2021" name="BMC Biol.">
        <title>Horizontally acquired antibacterial genes associated with adaptive radiation of ladybird beetles.</title>
        <authorList>
            <person name="Li H.S."/>
            <person name="Tang X.F."/>
            <person name="Huang Y.H."/>
            <person name="Xu Z.Y."/>
            <person name="Chen M.L."/>
            <person name="Du X.Y."/>
            <person name="Qiu B.Y."/>
            <person name="Chen P.T."/>
            <person name="Zhang W."/>
            <person name="Slipinski A."/>
            <person name="Escalona H.E."/>
            <person name="Waterhouse R.M."/>
            <person name="Zwick A."/>
            <person name="Pang H."/>
        </authorList>
    </citation>
    <scope>NUCLEOTIDE SEQUENCE [LARGE SCALE GENOMIC DNA]</scope>
    <source>
        <strain evidence="1">SYSU2018</strain>
    </source>
</reference>
<dbReference type="Proteomes" id="UP001516400">
    <property type="component" value="Unassembled WGS sequence"/>
</dbReference>
<name>A0ABD2MG79_9CUCU</name>
<sequence>MKEWLSHYASPASLYLFMQANGLICLCHFMNCFETVCAEFQSAIQKTVLQGRNPLLSTEPCAELFAKGLMECKNFIHSGGKAFLEDLTEQIDMPRETFNIYMGDRELQHLCLWYDVKYDSVEFIDDHGSQFIFYRKCR</sequence>
<organism evidence="1 2">
    <name type="scientific">Cryptolaemus montrouzieri</name>
    <dbReference type="NCBI Taxonomy" id="559131"/>
    <lineage>
        <taxon>Eukaryota</taxon>
        <taxon>Metazoa</taxon>
        <taxon>Ecdysozoa</taxon>
        <taxon>Arthropoda</taxon>
        <taxon>Hexapoda</taxon>
        <taxon>Insecta</taxon>
        <taxon>Pterygota</taxon>
        <taxon>Neoptera</taxon>
        <taxon>Endopterygota</taxon>
        <taxon>Coleoptera</taxon>
        <taxon>Polyphaga</taxon>
        <taxon>Cucujiformia</taxon>
        <taxon>Coccinelloidea</taxon>
        <taxon>Coccinellidae</taxon>
        <taxon>Scymninae</taxon>
        <taxon>Scymnini</taxon>
        <taxon>Cryptolaemus</taxon>
    </lineage>
</organism>
<evidence type="ECO:0000313" key="1">
    <source>
        <dbReference type="EMBL" id="KAL3265352.1"/>
    </source>
</evidence>
<accession>A0ABD2MG79</accession>